<evidence type="ECO:0000313" key="1">
    <source>
        <dbReference type="EMBL" id="SMX97979.1"/>
    </source>
</evidence>
<gene>
    <name evidence="1" type="ORF">BANT918_02378</name>
</gene>
<organism evidence="1 2">
    <name type="scientific">Brevibacterium antiquum CNRZ 918</name>
    <dbReference type="NCBI Taxonomy" id="1255637"/>
    <lineage>
        <taxon>Bacteria</taxon>
        <taxon>Bacillati</taxon>
        <taxon>Actinomycetota</taxon>
        <taxon>Actinomycetes</taxon>
        <taxon>Micrococcales</taxon>
        <taxon>Brevibacteriaceae</taxon>
        <taxon>Brevibacterium</taxon>
    </lineage>
</organism>
<dbReference type="RefSeq" id="WP_101620424.1">
    <property type="nucleotide sequence ID" value="NZ_FXZD01000007.1"/>
</dbReference>
<dbReference type="EMBL" id="FXZD01000007">
    <property type="protein sequence ID" value="SMX97979.1"/>
    <property type="molecule type" value="Genomic_DNA"/>
</dbReference>
<dbReference type="AlphaFoldDB" id="A0A2H1KEB2"/>
<dbReference type="Proteomes" id="UP000234433">
    <property type="component" value="Unassembled WGS sequence"/>
</dbReference>
<protein>
    <submittedName>
        <fullName evidence="1">Uncharacterized protein</fullName>
    </submittedName>
</protein>
<reference evidence="1 2" key="1">
    <citation type="submission" date="2017-03" db="EMBL/GenBank/DDBJ databases">
        <authorList>
            <person name="Afonso C.L."/>
            <person name="Miller P.J."/>
            <person name="Scott M.A."/>
            <person name="Spackman E."/>
            <person name="Goraichik I."/>
            <person name="Dimitrov K.M."/>
            <person name="Suarez D.L."/>
            <person name="Swayne D.E."/>
        </authorList>
    </citation>
    <scope>NUCLEOTIDE SEQUENCE [LARGE SCALE GENOMIC DNA]</scope>
    <source>
        <strain evidence="1 2">CNRZ 918</strain>
    </source>
</reference>
<sequence length="125" mass="13650">MRDHISLTNQIRRDIGGNLAPTVAVLRWLDDHPDEVPGRTITDSEFGRAVDNLLISESVGEFNSGVRRLALELGLTITSDPEPTNAEKATADLETWGMLRSGALELGPWLAGQGWVKAPEEDSDE</sequence>
<dbReference type="OrthoDB" id="4810261at2"/>
<proteinExistence type="predicted"/>
<accession>A0A2H1KEB2</accession>
<evidence type="ECO:0000313" key="2">
    <source>
        <dbReference type="Proteomes" id="UP000234433"/>
    </source>
</evidence>
<name>A0A2H1KEB2_9MICO</name>